<proteinExistence type="predicted"/>
<evidence type="ECO:0000256" key="1">
    <source>
        <dbReference type="SAM" id="MobiDB-lite"/>
    </source>
</evidence>
<dbReference type="AlphaFoldDB" id="A0A3P6P803"/>
<name>A0A3P6P803_ANISI</name>
<dbReference type="Proteomes" id="UP000267096">
    <property type="component" value="Unassembled WGS sequence"/>
</dbReference>
<organism evidence="2 3">
    <name type="scientific">Anisakis simplex</name>
    <name type="common">Herring worm</name>
    <dbReference type="NCBI Taxonomy" id="6269"/>
    <lineage>
        <taxon>Eukaryota</taxon>
        <taxon>Metazoa</taxon>
        <taxon>Ecdysozoa</taxon>
        <taxon>Nematoda</taxon>
        <taxon>Chromadorea</taxon>
        <taxon>Rhabditida</taxon>
        <taxon>Spirurina</taxon>
        <taxon>Ascaridomorpha</taxon>
        <taxon>Ascaridoidea</taxon>
        <taxon>Anisakidae</taxon>
        <taxon>Anisakis</taxon>
        <taxon>Anisakis simplex complex</taxon>
    </lineage>
</organism>
<feature type="region of interest" description="Disordered" evidence="1">
    <location>
        <begin position="1"/>
        <end position="66"/>
    </location>
</feature>
<feature type="compositionally biased region" description="Low complexity" evidence="1">
    <location>
        <begin position="15"/>
        <end position="24"/>
    </location>
</feature>
<gene>
    <name evidence="2" type="ORF">ASIM_LOCUS6684</name>
</gene>
<evidence type="ECO:0000313" key="2">
    <source>
        <dbReference type="EMBL" id="VDK27540.1"/>
    </source>
</evidence>
<dbReference type="OrthoDB" id="5874753at2759"/>
<dbReference type="EMBL" id="UYRR01014908">
    <property type="protein sequence ID" value="VDK27540.1"/>
    <property type="molecule type" value="Genomic_DNA"/>
</dbReference>
<feature type="compositionally biased region" description="Basic and acidic residues" evidence="1">
    <location>
        <begin position="1"/>
        <end position="14"/>
    </location>
</feature>
<reference evidence="2 3" key="1">
    <citation type="submission" date="2018-11" db="EMBL/GenBank/DDBJ databases">
        <authorList>
            <consortium name="Pathogen Informatics"/>
        </authorList>
    </citation>
    <scope>NUCLEOTIDE SEQUENCE [LARGE SCALE GENOMIC DNA]</scope>
</reference>
<evidence type="ECO:0000313" key="3">
    <source>
        <dbReference type="Proteomes" id="UP000267096"/>
    </source>
</evidence>
<keyword evidence="3" id="KW-1185">Reference proteome</keyword>
<sequence>MMGRGDEDLKKQKEQSYPQQQQEPFAKQSPICSGHPSPNMESGREATGDQASATHETRPPQGISVDPATLLDMAGWKVPALPPGLMSITHEADRRPYASVLPPSIFEKAMKAAAVVHAGVHLPPLTVNGNGIFTFVIH</sequence>
<protein>
    <submittedName>
        <fullName evidence="2">Uncharacterized protein</fullName>
    </submittedName>
</protein>
<accession>A0A3P6P803</accession>